<dbReference type="InterPro" id="IPR049399">
    <property type="entry name" value="BDLP-like_hel"/>
</dbReference>
<dbReference type="GO" id="GO:0016020">
    <property type="term" value="C:membrane"/>
    <property type="evidence" value="ECO:0007669"/>
    <property type="project" value="UniProtKB-SubCell"/>
</dbReference>
<accession>A0A4R7UPF0</accession>
<feature type="transmembrane region" description="Helical" evidence="7">
    <location>
        <begin position="515"/>
        <end position="541"/>
    </location>
</feature>
<dbReference type="CDD" id="cd09912">
    <property type="entry name" value="DLP_2"/>
    <property type="match status" value="1"/>
</dbReference>
<dbReference type="InterPro" id="IPR045063">
    <property type="entry name" value="Dynamin_N"/>
</dbReference>
<keyword evidence="7" id="KW-0812">Transmembrane</keyword>
<feature type="domain" description="BDLP-like helical" evidence="9">
    <location>
        <begin position="256"/>
        <end position="586"/>
    </location>
</feature>
<evidence type="ECO:0000313" key="10">
    <source>
        <dbReference type="EMBL" id="TDV35427.1"/>
    </source>
</evidence>
<keyword evidence="11" id="KW-1185">Reference proteome</keyword>
<sequence length="653" mass="70756">MSTASQNGDFAVADVQRDRLIEICGRLEAAAERLGDSGASATIAAQVDVVQDDAFRVMFVGDFNRGKSTLVNALLGELVLPVKAVETTAVITYVRYGGERLAKLVPADPAAVPVEIDPKDLIDRITVDTKDPGKPNPYQLAEVSWPLELCRHNVVIVDSPGLNVHDTRDRITQEELRKADAVVFVQHAIAAMSTAETRFLTNHLGSHDPFFVFTRFDDIDAHERAGVMADARARLAAVRGKDVDVGRTFFVDAREALRARVAGDESRFSSSGVAVLERALERFLVQDRHKAKIFPRARVMRDLSHELDRSMPQRLAMLDADSEKMANCWQEAQRPLAGLEQEARQISAELANQRALIQGRIESVLAEGLRAVAGEAPLIAAEAPIETKLSLVPWEVKQRAEDAAAEIAQSTMNLLEGRMAHWAEERLGPLVSREMDAVDKLLDTRLGDFEANLEKLRFALSGVAQSAAGADANEQSTLARVIGGVGGLALGGLAGGVIGARFGPKEALRAILPTIAIYTAWMFTPFGLPTLIGTLVVQALWQGNNNLGRIEKKLRAKVGDDIAKELRIKAPEIAAAAAAELVEELMLPIEESVSAGMANRIASVHESVRNAKQAHEAGAAEVDRLRAEYKAVDQILQQAISDLGDLMDELAVS</sequence>
<dbReference type="Gene3D" id="3.40.50.300">
    <property type="entry name" value="P-loop containing nucleotide triphosphate hydrolases"/>
    <property type="match status" value="1"/>
</dbReference>
<dbReference type="PANTHER" id="PTHR10465">
    <property type="entry name" value="TRANSMEMBRANE GTPASE FZO1"/>
    <property type="match status" value="1"/>
</dbReference>
<dbReference type="GO" id="GO:0005525">
    <property type="term" value="F:GTP binding"/>
    <property type="evidence" value="ECO:0007669"/>
    <property type="project" value="UniProtKB-KW"/>
</dbReference>
<keyword evidence="6" id="KW-0175">Coiled coil</keyword>
<organism evidence="10 11">
    <name type="scientific">Actinophytocola oryzae</name>
    <dbReference type="NCBI Taxonomy" id="502181"/>
    <lineage>
        <taxon>Bacteria</taxon>
        <taxon>Bacillati</taxon>
        <taxon>Actinomycetota</taxon>
        <taxon>Actinomycetes</taxon>
        <taxon>Pseudonocardiales</taxon>
        <taxon>Pseudonocardiaceae</taxon>
    </lineage>
</organism>
<dbReference type="RefSeq" id="WP_133909356.1">
    <property type="nucleotide sequence ID" value="NZ_SOCP01000034.1"/>
</dbReference>
<name>A0A4R7UPF0_9PSEU</name>
<reference evidence="10 11" key="1">
    <citation type="submission" date="2019-03" db="EMBL/GenBank/DDBJ databases">
        <title>Genomic Encyclopedia of Archaeal and Bacterial Type Strains, Phase II (KMG-II): from individual species to whole genera.</title>
        <authorList>
            <person name="Goeker M."/>
        </authorList>
    </citation>
    <scope>NUCLEOTIDE SEQUENCE [LARGE SCALE GENOMIC DNA]</scope>
    <source>
        <strain evidence="10 11">DSM 45499</strain>
    </source>
</reference>
<dbReference type="Proteomes" id="UP000294927">
    <property type="component" value="Unassembled WGS sequence"/>
</dbReference>
<feature type="coiled-coil region" evidence="6">
    <location>
        <begin position="608"/>
        <end position="642"/>
    </location>
</feature>
<protein>
    <submittedName>
        <fullName evidence="10">Dynamin family protein</fullName>
    </submittedName>
</protein>
<dbReference type="Pfam" id="PF21808">
    <property type="entry name" value="Dynamin-like_hel_bact"/>
    <property type="match status" value="1"/>
</dbReference>
<gene>
    <name evidence="10" type="ORF">CLV71_13414</name>
</gene>
<keyword evidence="3" id="KW-0378">Hydrolase</keyword>
<proteinExistence type="predicted"/>
<comment type="subcellular location">
    <subcellularLocation>
        <location evidence="1">Membrane</location>
    </subcellularLocation>
</comment>
<evidence type="ECO:0000256" key="7">
    <source>
        <dbReference type="SAM" id="Phobius"/>
    </source>
</evidence>
<evidence type="ECO:0000259" key="9">
    <source>
        <dbReference type="Pfam" id="PF21808"/>
    </source>
</evidence>
<evidence type="ECO:0000256" key="1">
    <source>
        <dbReference type="ARBA" id="ARBA00004370"/>
    </source>
</evidence>
<comment type="caution">
    <text evidence="10">The sequence shown here is derived from an EMBL/GenBank/DDBJ whole genome shotgun (WGS) entry which is preliminary data.</text>
</comment>
<keyword evidence="5 7" id="KW-0472">Membrane</keyword>
<keyword evidence="7" id="KW-1133">Transmembrane helix</keyword>
<evidence type="ECO:0000313" key="11">
    <source>
        <dbReference type="Proteomes" id="UP000294927"/>
    </source>
</evidence>
<evidence type="ECO:0000256" key="2">
    <source>
        <dbReference type="ARBA" id="ARBA00022741"/>
    </source>
</evidence>
<dbReference type="OrthoDB" id="3798616at2"/>
<evidence type="ECO:0000256" key="5">
    <source>
        <dbReference type="ARBA" id="ARBA00023136"/>
    </source>
</evidence>
<dbReference type="AlphaFoldDB" id="A0A4R7UPF0"/>
<evidence type="ECO:0000259" key="8">
    <source>
        <dbReference type="Pfam" id="PF00350"/>
    </source>
</evidence>
<evidence type="ECO:0000256" key="4">
    <source>
        <dbReference type="ARBA" id="ARBA00023134"/>
    </source>
</evidence>
<feature type="transmembrane region" description="Helical" evidence="7">
    <location>
        <begin position="481"/>
        <end position="503"/>
    </location>
</feature>
<dbReference type="InterPro" id="IPR027417">
    <property type="entry name" value="P-loop_NTPase"/>
</dbReference>
<dbReference type="GO" id="GO:0003924">
    <property type="term" value="F:GTPase activity"/>
    <property type="evidence" value="ECO:0007669"/>
    <property type="project" value="InterPro"/>
</dbReference>
<keyword evidence="2" id="KW-0547">Nucleotide-binding</keyword>
<dbReference type="GO" id="GO:0008053">
    <property type="term" value="P:mitochondrial fusion"/>
    <property type="evidence" value="ECO:0007669"/>
    <property type="project" value="TreeGrafter"/>
</dbReference>
<evidence type="ECO:0000256" key="3">
    <source>
        <dbReference type="ARBA" id="ARBA00022801"/>
    </source>
</evidence>
<dbReference type="Pfam" id="PF00350">
    <property type="entry name" value="Dynamin_N"/>
    <property type="match status" value="1"/>
</dbReference>
<dbReference type="PANTHER" id="PTHR10465:SF0">
    <property type="entry name" value="SARCALUMENIN"/>
    <property type="match status" value="1"/>
</dbReference>
<dbReference type="SUPFAM" id="SSF52540">
    <property type="entry name" value="P-loop containing nucleoside triphosphate hydrolases"/>
    <property type="match status" value="1"/>
</dbReference>
<dbReference type="EMBL" id="SOCP01000034">
    <property type="protein sequence ID" value="TDV35427.1"/>
    <property type="molecule type" value="Genomic_DNA"/>
</dbReference>
<keyword evidence="4" id="KW-0342">GTP-binding</keyword>
<feature type="domain" description="Dynamin N-terminal" evidence="8">
    <location>
        <begin position="57"/>
        <end position="212"/>
    </location>
</feature>
<evidence type="ECO:0000256" key="6">
    <source>
        <dbReference type="SAM" id="Coils"/>
    </source>
</evidence>
<dbReference type="InterPro" id="IPR027094">
    <property type="entry name" value="Mitofusin_fam"/>
</dbReference>